<feature type="compositionally biased region" description="Polar residues" evidence="2">
    <location>
        <begin position="291"/>
        <end position="310"/>
    </location>
</feature>
<dbReference type="EMBL" id="JAZGQO010000010">
    <property type="protein sequence ID" value="KAK6175310.1"/>
    <property type="molecule type" value="Genomic_DNA"/>
</dbReference>
<keyword evidence="6" id="KW-1185">Reference proteome</keyword>
<feature type="transmembrane region" description="Helical" evidence="3">
    <location>
        <begin position="972"/>
        <end position="993"/>
    </location>
</feature>
<feature type="transmembrane region" description="Helical" evidence="3">
    <location>
        <begin position="829"/>
        <end position="849"/>
    </location>
</feature>
<reference evidence="5 6" key="1">
    <citation type="submission" date="2024-01" db="EMBL/GenBank/DDBJ databases">
        <title>The genome of the rayed Mediterranean limpet Patella caerulea (Linnaeus, 1758).</title>
        <authorList>
            <person name="Anh-Thu Weber A."/>
            <person name="Halstead-Nussloch G."/>
        </authorList>
    </citation>
    <scope>NUCLEOTIDE SEQUENCE [LARGE SCALE GENOMIC DNA]</scope>
    <source>
        <strain evidence="5">AATW-2023a</strain>
        <tissue evidence="5">Whole specimen</tissue>
    </source>
</reference>
<evidence type="ECO:0000313" key="5">
    <source>
        <dbReference type="EMBL" id="KAK6175310.1"/>
    </source>
</evidence>
<dbReference type="InterPro" id="IPR036024">
    <property type="entry name" value="Somatomedin_B-like_dom_sf"/>
</dbReference>
<accession>A0AAN8JGW7</accession>
<dbReference type="SUPFAM" id="SSF90188">
    <property type="entry name" value="Somatomedin B domain"/>
    <property type="match status" value="1"/>
</dbReference>
<dbReference type="AlphaFoldDB" id="A0AAN8JGW7"/>
<dbReference type="PANTHER" id="PTHR45902:SF1">
    <property type="entry name" value="LATROPHILIN RECEPTOR-LIKE PROTEIN A"/>
    <property type="match status" value="1"/>
</dbReference>
<dbReference type="PROSITE" id="PS50958">
    <property type="entry name" value="SMB_2"/>
    <property type="match status" value="1"/>
</dbReference>
<evidence type="ECO:0000256" key="3">
    <source>
        <dbReference type="SAM" id="Phobius"/>
    </source>
</evidence>
<evidence type="ECO:0000256" key="2">
    <source>
        <dbReference type="SAM" id="MobiDB-lite"/>
    </source>
</evidence>
<dbReference type="PANTHER" id="PTHR45902">
    <property type="entry name" value="LATROPHILIN RECEPTOR-LIKE PROTEIN A"/>
    <property type="match status" value="1"/>
</dbReference>
<dbReference type="InterPro" id="IPR053231">
    <property type="entry name" value="GPCR_LN-TM7"/>
</dbReference>
<feature type="transmembrane region" description="Helical" evidence="3">
    <location>
        <begin position="1005"/>
        <end position="1024"/>
    </location>
</feature>
<feature type="region of interest" description="Disordered" evidence="2">
    <location>
        <begin position="271"/>
        <end position="310"/>
    </location>
</feature>
<keyword evidence="3" id="KW-0812">Transmembrane</keyword>
<dbReference type="Pfam" id="PF01033">
    <property type="entry name" value="Somatomedin_B"/>
    <property type="match status" value="1"/>
</dbReference>
<evidence type="ECO:0000259" key="4">
    <source>
        <dbReference type="PROSITE" id="PS50958"/>
    </source>
</evidence>
<feature type="transmembrane region" description="Helical" evidence="3">
    <location>
        <begin position="926"/>
        <end position="948"/>
    </location>
</feature>
<evidence type="ECO:0000256" key="1">
    <source>
        <dbReference type="ARBA" id="ARBA00023157"/>
    </source>
</evidence>
<dbReference type="InterPro" id="IPR001212">
    <property type="entry name" value="Somatomedin_B_dom"/>
</dbReference>
<gene>
    <name evidence="5" type="ORF">SNE40_013798</name>
</gene>
<evidence type="ECO:0000313" key="6">
    <source>
        <dbReference type="Proteomes" id="UP001347796"/>
    </source>
</evidence>
<protein>
    <recommendedName>
        <fullName evidence="4">SMB domain-containing protein</fullName>
    </recommendedName>
</protein>
<feature type="transmembrane region" description="Helical" evidence="3">
    <location>
        <begin position="1036"/>
        <end position="1059"/>
    </location>
</feature>
<keyword evidence="1" id="KW-1015">Disulfide bond</keyword>
<name>A0AAN8JGW7_PATCE</name>
<feature type="transmembrane region" description="Helical" evidence="3">
    <location>
        <begin position="861"/>
        <end position="879"/>
    </location>
</feature>
<dbReference type="Proteomes" id="UP001347796">
    <property type="component" value="Unassembled WGS sequence"/>
</dbReference>
<feature type="domain" description="SMB" evidence="4">
    <location>
        <begin position="27"/>
        <end position="74"/>
    </location>
</feature>
<feature type="transmembrane region" description="Helical" evidence="3">
    <location>
        <begin position="891"/>
        <end position="914"/>
    </location>
</feature>
<dbReference type="Gene3D" id="4.10.410.20">
    <property type="match status" value="1"/>
</dbReference>
<keyword evidence="3" id="KW-0472">Membrane</keyword>
<proteinExistence type="predicted"/>
<sequence>MLVFVEMITPFTMMETFFGLQFTCTFPPTTCSNRCLGRDSSIDDIGSPCMCDPLCVVFGDCCPDYYTLCNIFPNNEVMLNFIKSNGRTKLTEQEMDRIEAFADSSSCNKVLIGTYETYIRSIATCNKDYPEGDIKDKCEGRQSAFPLDIPLSVLSTPFMTYRNVYCAVCNLDLNYGIKYWSANIKCQVDKAVTLRTIEELQLYPDERCETILTKPTDIQVRLCDGHLDYQSCSSSLGGDKKREAVDNTGPVLSPPLDISVREVRSVPDSDFNVKKGNLNTSGHDIRKRNAGDNQGLNNTNVNGKSEGKQQNVTSINEFEDLDTDKQFFFNNTANPANHDSTSTPLTLFNTTSLPTEHVTIMEKIKIPASVQPDPIRMPLNVEPDNITSTDSSPNPIIPPAQQEMKIEASENVNDDFIENNLPLLCDAYYSQYNRDGLRYKNPHCYACHHGWDVFKGSNTTSKRKAIACQFSTFFGRVSSWPNIKVVNHYFGVYGNSFSFYSSDLGRVFDEVPSSCGIAAVYDMISQSCKNTKCMRGSVPYYETCINTTLYSLYSSNINDSTTLYVKINGTTTGIYDKYLELVQNVIDDLESMDLNQMGLDQSSGMIAVNRSIKLISLDRVRQGYTTEQKTESGEILFQQALTHLRLKLAVPILFNDTSKTLHDLMYGNNSNYRFSIEDMIIQNYEFDTTHSCTVGIPNTHTNLPMISIGRHVFVEIKESLVDISKARFTIRKNTNNSWKVASITYCDRGYPNGNSVNSIVNIRPKASLMCVNTLTLSRAMFDELGERVMLKTGELIAPSDFVRNGEELVVCRESLLLEQSLIQDRTSQILFKNTLTIIAIILKLLTFLVSICRKYSVQGGTYFYILALTTSLIDVVHLLENLTNVNTPTILPIMLHFSWLFALYNSMAWCINMIGSNSKRSTSCCCRHLVISAAVSIATVVICATGDVNDPPWDVGYGSNNHIFSAKSNVVLYGYVLPASAAVVITALCHIYRIVRRKMYEKDKIFYSCNILVSGLLVVQFTFACLEGLGDSTVFYYLYFTSSIVVSWTFLAIFVLIWMKKPTRLSSSLKYIKTTTTKPENIYETTD</sequence>
<comment type="caution">
    <text evidence="5">The sequence shown here is derived from an EMBL/GenBank/DDBJ whole genome shotgun (WGS) entry which is preliminary data.</text>
</comment>
<dbReference type="PROSITE" id="PS00524">
    <property type="entry name" value="SMB_1"/>
    <property type="match status" value="1"/>
</dbReference>
<organism evidence="5 6">
    <name type="scientific">Patella caerulea</name>
    <name type="common">Rayed Mediterranean limpet</name>
    <dbReference type="NCBI Taxonomy" id="87958"/>
    <lineage>
        <taxon>Eukaryota</taxon>
        <taxon>Metazoa</taxon>
        <taxon>Spiralia</taxon>
        <taxon>Lophotrochozoa</taxon>
        <taxon>Mollusca</taxon>
        <taxon>Gastropoda</taxon>
        <taxon>Patellogastropoda</taxon>
        <taxon>Patelloidea</taxon>
        <taxon>Patellidae</taxon>
        <taxon>Patella</taxon>
    </lineage>
</organism>
<keyword evidence="3" id="KW-1133">Transmembrane helix</keyword>